<evidence type="ECO:0000256" key="6">
    <source>
        <dbReference type="ARBA" id="ARBA00022989"/>
    </source>
</evidence>
<feature type="transmembrane region" description="Helical" evidence="9">
    <location>
        <begin position="138"/>
        <end position="161"/>
    </location>
</feature>
<evidence type="ECO:0000256" key="5">
    <source>
        <dbReference type="ARBA" id="ARBA00022692"/>
    </source>
</evidence>
<evidence type="ECO:0000256" key="3">
    <source>
        <dbReference type="ARBA" id="ARBA00022448"/>
    </source>
</evidence>
<dbReference type="GO" id="GO:0005886">
    <property type="term" value="C:plasma membrane"/>
    <property type="evidence" value="ECO:0007669"/>
    <property type="project" value="UniProtKB-SubCell"/>
</dbReference>
<dbReference type="EMBL" id="MAJZ01000305">
    <property type="protein sequence ID" value="OCH78138.1"/>
    <property type="molecule type" value="Genomic_DNA"/>
</dbReference>
<dbReference type="PANTHER" id="PTHR34979">
    <property type="entry name" value="INNER MEMBRANE PROTEIN YGAZ"/>
    <property type="match status" value="1"/>
</dbReference>
<dbReference type="Pfam" id="PF03591">
    <property type="entry name" value="AzlC"/>
    <property type="match status" value="1"/>
</dbReference>
<comment type="similarity">
    <text evidence="2">Belongs to the AzlC family.</text>
</comment>
<dbReference type="InterPro" id="IPR011606">
    <property type="entry name" value="Brnchd-chn_aa_trnsp_permease"/>
</dbReference>
<dbReference type="PANTHER" id="PTHR34979:SF1">
    <property type="entry name" value="INNER MEMBRANE PROTEIN YGAZ"/>
    <property type="match status" value="1"/>
</dbReference>
<dbReference type="AlphaFoldDB" id="A0A1B9R1W9"/>
<dbReference type="RefSeq" id="WP_065576444.1">
    <property type="nucleotide sequence ID" value="NZ_JBNGCH010000305.1"/>
</dbReference>
<dbReference type="GO" id="GO:1903785">
    <property type="term" value="P:L-valine transmembrane transport"/>
    <property type="evidence" value="ECO:0007669"/>
    <property type="project" value="TreeGrafter"/>
</dbReference>
<proteinExistence type="inferred from homology"/>
<feature type="transmembrane region" description="Helical" evidence="9">
    <location>
        <begin position="167"/>
        <end position="183"/>
    </location>
</feature>
<keyword evidence="6 9" id="KW-1133">Transmembrane helix</keyword>
<protein>
    <submittedName>
        <fullName evidence="10">Branched-chain amino acid ABC transporter permease</fullName>
    </submittedName>
</protein>
<keyword evidence="5 9" id="KW-0812">Transmembrane</keyword>
<feature type="transmembrane region" description="Helical" evidence="9">
    <location>
        <begin position="53"/>
        <end position="71"/>
    </location>
</feature>
<gene>
    <name evidence="10" type="ORF">A6E14_05965</name>
</gene>
<feature type="transmembrane region" description="Helical" evidence="9">
    <location>
        <begin position="78"/>
        <end position="97"/>
    </location>
</feature>
<keyword evidence="4" id="KW-1003">Cell membrane</keyword>
<name>A0A1B9R1W9_9VIBR</name>
<reference evidence="11" key="1">
    <citation type="submission" date="2016-06" db="EMBL/GenBank/DDBJ databases">
        <authorList>
            <person name="Hehemann J.-H."/>
            <person name="Arevalo P."/>
            <person name="Datta M.S."/>
            <person name="Polz M.F."/>
        </authorList>
    </citation>
    <scope>NUCLEOTIDE SEQUENCE [LARGE SCALE GENOMIC DNA]</scope>
    <source>
        <strain evidence="11">9CSC122</strain>
    </source>
</reference>
<accession>A0A1B9R1W9</accession>
<keyword evidence="7 9" id="KW-0472">Membrane</keyword>
<evidence type="ECO:0000256" key="1">
    <source>
        <dbReference type="ARBA" id="ARBA00004651"/>
    </source>
</evidence>
<evidence type="ECO:0000256" key="8">
    <source>
        <dbReference type="SAM" id="MobiDB-lite"/>
    </source>
</evidence>
<evidence type="ECO:0000256" key="4">
    <source>
        <dbReference type="ARBA" id="ARBA00022475"/>
    </source>
</evidence>
<keyword evidence="3" id="KW-0813">Transport</keyword>
<sequence>MSEWVAQQQKSIASQLWRGTIAMMPLSIAVIPWGLLAGSYAVESGLLALEAQALSAILFAGAAQLVAIGMFKSGAGLITMLVTTFFITSRHLLYSVAMRETISPLPLRWRLSLGFLLTDELFALIGHKTKKFDRYYALGAGLSFYLIWNIASFVGIIGGSYIPNLDSLGLDFAIVATFIALVVPNIKSKPILLSVVVALLSSVLLHKWQVNGALVIASLLAMSVGYLAERGSHYGQPNQKNDDQTSKGKGEHS</sequence>
<evidence type="ECO:0000313" key="11">
    <source>
        <dbReference type="Proteomes" id="UP000093173"/>
    </source>
</evidence>
<feature type="region of interest" description="Disordered" evidence="8">
    <location>
        <begin position="233"/>
        <end position="253"/>
    </location>
</feature>
<organism evidence="10 11">
    <name type="scientific">Vibrio genomosp. F10</name>
    <dbReference type="NCBI Taxonomy" id="723171"/>
    <lineage>
        <taxon>Bacteria</taxon>
        <taxon>Pseudomonadati</taxon>
        <taxon>Pseudomonadota</taxon>
        <taxon>Gammaproteobacteria</taxon>
        <taxon>Vibrionales</taxon>
        <taxon>Vibrionaceae</taxon>
        <taxon>Vibrio</taxon>
    </lineage>
</organism>
<evidence type="ECO:0000256" key="9">
    <source>
        <dbReference type="SAM" id="Phobius"/>
    </source>
</evidence>
<evidence type="ECO:0000256" key="2">
    <source>
        <dbReference type="ARBA" id="ARBA00010735"/>
    </source>
</evidence>
<feature type="transmembrane region" description="Helical" evidence="9">
    <location>
        <begin position="21"/>
        <end position="41"/>
    </location>
</feature>
<dbReference type="Proteomes" id="UP000093173">
    <property type="component" value="Unassembled WGS sequence"/>
</dbReference>
<comment type="caution">
    <text evidence="10">The sequence shown here is derived from an EMBL/GenBank/DDBJ whole genome shotgun (WGS) entry which is preliminary data.</text>
</comment>
<comment type="subcellular location">
    <subcellularLocation>
        <location evidence="1">Cell membrane</location>
        <topology evidence="1">Multi-pass membrane protein</topology>
    </subcellularLocation>
</comment>
<keyword evidence="11" id="KW-1185">Reference proteome</keyword>
<evidence type="ECO:0000313" key="10">
    <source>
        <dbReference type="EMBL" id="OCH78138.1"/>
    </source>
</evidence>
<feature type="compositionally biased region" description="Basic and acidic residues" evidence="8">
    <location>
        <begin position="240"/>
        <end position="253"/>
    </location>
</feature>
<feature type="transmembrane region" description="Helical" evidence="9">
    <location>
        <begin position="190"/>
        <end position="206"/>
    </location>
</feature>
<evidence type="ECO:0000256" key="7">
    <source>
        <dbReference type="ARBA" id="ARBA00023136"/>
    </source>
</evidence>